<organism evidence="1 2">
    <name type="scientific">Roseivirga thermotolerans</name>
    <dbReference type="NCBI Taxonomy" id="1758176"/>
    <lineage>
        <taxon>Bacteria</taxon>
        <taxon>Pseudomonadati</taxon>
        <taxon>Bacteroidota</taxon>
        <taxon>Cytophagia</taxon>
        <taxon>Cytophagales</taxon>
        <taxon>Roseivirgaceae</taxon>
        <taxon>Roseivirga</taxon>
    </lineage>
</organism>
<name>A0ABQ3I9R6_9BACT</name>
<dbReference type="RefSeq" id="WP_189631466.1">
    <property type="nucleotide sequence ID" value="NZ_BNAG01000005.1"/>
</dbReference>
<comment type="caution">
    <text evidence="1">The sequence shown here is derived from an EMBL/GenBank/DDBJ whole genome shotgun (WGS) entry which is preliminary data.</text>
</comment>
<dbReference type="Pfam" id="PF13489">
    <property type="entry name" value="Methyltransf_23"/>
    <property type="match status" value="1"/>
</dbReference>
<reference evidence="2" key="1">
    <citation type="journal article" date="2019" name="Int. J. Syst. Evol. Microbiol.">
        <title>The Global Catalogue of Microorganisms (GCM) 10K type strain sequencing project: providing services to taxonomists for standard genome sequencing and annotation.</title>
        <authorList>
            <consortium name="The Broad Institute Genomics Platform"/>
            <consortium name="The Broad Institute Genome Sequencing Center for Infectious Disease"/>
            <person name="Wu L."/>
            <person name="Ma J."/>
        </authorList>
    </citation>
    <scope>NUCLEOTIDE SEQUENCE [LARGE SCALE GENOMIC DNA]</scope>
    <source>
        <strain evidence="2">CGMCC 1.15111</strain>
    </source>
</reference>
<dbReference type="Gene3D" id="3.40.50.150">
    <property type="entry name" value="Vaccinia Virus protein VP39"/>
    <property type="match status" value="1"/>
</dbReference>
<keyword evidence="2" id="KW-1185">Reference proteome</keyword>
<proteinExistence type="predicted"/>
<gene>
    <name evidence="1" type="ORF">GCM10011340_33560</name>
</gene>
<dbReference type="Proteomes" id="UP000658258">
    <property type="component" value="Unassembled WGS sequence"/>
</dbReference>
<dbReference type="SUPFAM" id="SSF53335">
    <property type="entry name" value="S-adenosyl-L-methionine-dependent methyltransferases"/>
    <property type="match status" value="1"/>
</dbReference>
<dbReference type="InterPro" id="IPR029063">
    <property type="entry name" value="SAM-dependent_MTases_sf"/>
</dbReference>
<dbReference type="EMBL" id="BNAG01000005">
    <property type="protein sequence ID" value="GHE74347.1"/>
    <property type="molecule type" value="Genomic_DNA"/>
</dbReference>
<sequence length="229" mass="26114">MKTPYDSALSDFFSGNEEHKLLLHNTYGPAEEMPLWYFFRSYEEMPDLEKMALSVCEGRVLDVGAGTGCHALVLQHWGHEVVALDTSQEAMRIAKESGIENAVCHDFFSYTAAPFDTLLCLMNGIGFIGRLSSLRVFLKKASELLGEEGQIIVDSSDISYLYEASVKPLDSYYGEVSFQYEYRGKRGDWFDWVYIDADTLTVEADALGWHTYILHEENDQYLARLIRKK</sequence>
<protein>
    <recommendedName>
        <fullName evidence="3">SAM-dependent methyltransferase</fullName>
    </recommendedName>
</protein>
<evidence type="ECO:0000313" key="1">
    <source>
        <dbReference type="EMBL" id="GHE74347.1"/>
    </source>
</evidence>
<evidence type="ECO:0000313" key="2">
    <source>
        <dbReference type="Proteomes" id="UP000658258"/>
    </source>
</evidence>
<evidence type="ECO:0008006" key="3">
    <source>
        <dbReference type="Google" id="ProtNLM"/>
    </source>
</evidence>
<accession>A0ABQ3I9R6</accession>
<dbReference type="CDD" id="cd02440">
    <property type="entry name" value="AdoMet_MTases"/>
    <property type="match status" value="1"/>
</dbReference>